<comment type="caution">
    <text evidence="3">The sequence shown here is derived from an EMBL/GenBank/DDBJ whole genome shotgun (WGS) entry which is preliminary data.</text>
</comment>
<proteinExistence type="predicted"/>
<sequence>MMVVMDASVLISILISASGSKRKLLFSSKWDVIFPGRLLLEVGKHWKEIRDKSELSDEDLESSFSLIRKQVNVIPLDEYRSNLPGAKDVCPHMKDVEYFALALKLNCPIWSEDKLIREQHNAKVLNTRELLELPGLIDA</sequence>
<organism evidence="3 4">
    <name type="scientific">Candidatus Altarchaeum hamiconexum</name>
    <dbReference type="NCBI Taxonomy" id="1803513"/>
    <lineage>
        <taxon>Archaea</taxon>
        <taxon>Candidatus Altarchaeota</taxon>
        <taxon>Candidatus Altiarchaeia</taxon>
        <taxon>Candidatus Altarchaeales</taxon>
        <taxon>Candidatus Altarchaeaceae</taxon>
        <taxon>Candidatus Altarchaeum</taxon>
    </lineage>
</organism>
<evidence type="ECO:0000313" key="2">
    <source>
        <dbReference type="EMBL" id="NCN65495.1"/>
    </source>
</evidence>
<dbReference type="AlphaFoldDB" id="A0A8J7YVP9"/>
<dbReference type="Proteomes" id="UP000738826">
    <property type="component" value="Unassembled WGS sequence"/>
</dbReference>
<dbReference type="Proteomes" id="UP000768163">
    <property type="component" value="Unassembled WGS sequence"/>
</dbReference>
<evidence type="ECO:0000313" key="3">
    <source>
        <dbReference type="EMBL" id="NCS91554.1"/>
    </source>
</evidence>
<dbReference type="SUPFAM" id="SSF88723">
    <property type="entry name" value="PIN domain-like"/>
    <property type="match status" value="1"/>
</dbReference>
<name>A0A8J7YVP9_9ARCH</name>
<dbReference type="EMBL" id="JAACVF010000148">
    <property type="protein sequence ID" value="NCN65495.1"/>
    <property type="molecule type" value="Genomic_DNA"/>
</dbReference>
<gene>
    <name evidence="3" type="ORF">GW779_03980</name>
    <name evidence="2" type="ORF">GW910_05490</name>
</gene>
<reference evidence="3" key="1">
    <citation type="submission" date="2019-11" db="EMBL/GenBank/DDBJ databases">
        <title>Lipid analysis of CO2-rich subsurface aquifers suggests an autotrophy-based deep biosphere with lysolipids enriched in CPR bacteria.</title>
        <authorList>
            <person name="Probst A.J."/>
            <person name="Elling F.J."/>
            <person name="Castelle C.J."/>
            <person name="Zhu Q."/>
            <person name="Elvert M."/>
            <person name="Birarda G."/>
            <person name="Holman H.-Y."/>
            <person name="Lane K.R."/>
            <person name="Ladd B."/>
            <person name="Ryan M.C."/>
            <person name="Woyke T."/>
            <person name="Hinrichs K.-U."/>
            <person name="Banfield J.F."/>
        </authorList>
    </citation>
    <scope>NUCLEOTIDE SEQUENCE</scope>
    <source>
        <strain evidence="2">CG_2015-01_33_1645</strain>
        <strain evidence="3">CG_2015-04_33_537</strain>
    </source>
</reference>
<dbReference type="Gene3D" id="3.40.50.1010">
    <property type="entry name" value="5'-nuclease"/>
    <property type="match status" value="1"/>
</dbReference>
<protein>
    <recommendedName>
        <fullName evidence="1">PIN domain-containing protein</fullName>
    </recommendedName>
</protein>
<dbReference type="Pfam" id="PF10130">
    <property type="entry name" value="PIN_2"/>
    <property type="match status" value="1"/>
</dbReference>
<dbReference type="EMBL" id="JAACQH010000080">
    <property type="protein sequence ID" value="NCS91554.1"/>
    <property type="molecule type" value="Genomic_DNA"/>
</dbReference>
<dbReference type="InterPro" id="IPR002716">
    <property type="entry name" value="PIN_dom"/>
</dbReference>
<feature type="domain" description="PIN" evidence="1">
    <location>
        <begin position="4"/>
        <end position="115"/>
    </location>
</feature>
<evidence type="ECO:0000259" key="1">
    <source>
        <dbReference type="Pfam" id="PF10130"/>
    </source>
</evidence>
<accession>A0A8J7YVP9</accession>
<dbReference type="InterPro" id="IPR029060">
    <property type="entry name" value="PIN-like_dom_sf"/>
</dbReference>
<evidence type="ECO:0000313" key="4">
    <source>
        <dbReference type="Proteomes" id="UP000738826"/>
    </source>
</evidence>